<name>A0A6U3QZK8_9STRA</name>
<evidence type="ECO:0000313" key="1">
    <source>
        <dbReference type="EMBL" id="CAD9379553.1"/>
    </source>
</evidence>
<protein>
    <submittedName>
        <fullName evidence="1">Uncharacterized protein</fullName>
    </submittedName>
</protein>
<organism evidence="1">
    <name type="scientific">Octactis speculum</name>
    <dbReference type="NCBI Taxonomy" id="3111310"/>
    <lineage>
        <taxon>Eukaryota</taxon>
        <taxon>Sar</taxon>
        <taxon>Stramenopiles</taxon>
        <taxon>Ochrophyta</taxon>
        <taxon>Dictyochophyceae</taxon>
        <taxon>Dictyochales</taxon>
        <taxon>Dictyochaceae</taxon>
        <taxon>Octactis</taxon>
    </lineage>
</organism>
<sequence>MYSHPFINKTGSATLLLPRQGQPRVHCSHCFITNMKPGTLSSTRPDQPRFQDGASQTFIAAIVITKMNAFMAATFNAKTKSATLSSTSYDVILICTTGTWGFYLQQAHGILISTAGAYIITST</sequence>
<reference evidence="1" key="1">
    <citation type="submission" date="2021-01" db="EMBL/GenBank/DDBJ databases">
        <authorList>
            <person name="Corre E."/>
            <person name="Pelletier E."/>
            <person name="Niang G."/>
            <person name="Scheremetjew M."/>
            <person name="Finn R."/>
            <person name="Kale V."/>
            <person name="Holt S."/>
            <person name="Cochrane G."/>
            <person name="Meng A."/>
            <person name="Brown T."/>
            <person name="Cohen L."/>
        </authorList>
    </citation>
    <scope>NUCLEOTIDE SEQUENCE</scope>
    <source>
        <strain evidence="1">CCMP1381</strain>
    </source>
</reference>
<evidence type="ECO:0000313" key="2">
    <source>
        <dbReference type="EMBL" id="CAD9379569.1"/>
    </source>
</evidence>
<accession>A0A6U3QZK8</accession>
<dbReference type="EMBL" id="HBGS01007470">
    <property type="protein sequence ID" value="CAD9379569.1"/>
    <property type="molecule type" value="Transcribed_RNA"/>
</dbReference>
<gene>
    <name evidence="1" type="ORF">DSPE1174_LOCUS3861</name>
    <name evidence="2" type="ORF">DSPE1174_LOCUS3867</name>
</gene>
<proteinExistence type="predicted"/>
<dbReference type="AlphaFoldDB" id="A0A6U3QZK8"/>
<dbReference type="EMBL" id="HBGS01007459">
    <property type="protein sequence ID" value="CAD9379553.1"/>
    <property type="molecule type" value="Transcribed_RNA"/>
</dbReference>